<feature type="signal peptide" evidence="1">
    <location>
        <begin position="1"/>
        <end position="21"/>
    </location>
</feature>
<dbReference type="STRING" id="76123.AS203_09250"/>
<proteinExistence type="predicted"/>
<feature type="chain" id="PRO_5006601900" description="Fimbrillin family protein" evidence="1">
    <location>
        <begin position="22"/>
        <end position="517"/>
    </location>
</feature>
<dbReference type="OrthoDB" id="1081166at2"/>
<organism evidence="2 3">
    <name type="scientific">Hoylesella enoeca</name>
    <dbReference type="NCBI Taxonomy" id="76123"/>
    <lineage>
        <taxon>Bacteria</taxon>
        <taxon>Pseudomonadati</taxon>
        <taxon>Bacteroidota</taxon>
        <taxon>Bacteroidia</taxon>
        <taxon>Bacteroidales</taxon>
        <taxon>Prevotellaceae</taxon>
        <taxon>Hoylesella</taxon>
    </lineage>
</organism>
<keyword evidence="1" id="KW-0732">Signal</keyword>
<evidence type="ECO:0000313" key="3">
    <source>
        <dbReference type="Proteomes" id="UP000056252"/>
    </source>
</evidence>
<evidence type="ECO:0000313" key="2">
    <source>
        <dbReference type="EMBL" id="ALO49251.1"/>
    </source>
</evidence>
<accession>A0A0S2KMC2</accession>
<evidence type="ECO:0008006" key="4">
    <source>
        <dbReference type="Google" id="ProtNLM"/>
    </source>
</evidence>
<dbReference type="Proteomes" id="UP000056252">
    <property type="component" value="Chromosome"/>
</dbReference>
<gene>
    <name evidence="2" type="ORF">AS203_09250</name>
</gene>
<dbReference type="EMBL" id="CP013195">
    <property type="protein sequence ID" value="ALO49251.1"/>
    <property type="molecule type" value="Genomic_DNA"/>
</dbReference>
<dbReference type="KEGG" id="peo:AS203_09250"/>
<dbReference type="RefSeq" id="WP_025065419.1">
    <property type="nucleotide sequence ID" value="NZ_CP013195.1"/>
</dbReference>
<evidence type="ECO:0000256" key="1">
    <source>
        <dbReference type="SAM" id="SignalP"/>
    </source>
</evidence>
<protein>
    <recommendedName>
        <fullName evidence="4">Fimbrillin family protein</fullName>
    </recommendedName>
</protein>
<reference evidence="3" key="1">
    <citation type="submission" date="2015-11" db="EMBL/GenBank/DDBJ databases">
        <authorList>
            <person name="Holder M.E."/>
            <person name="Ajami N.J."/>
            <person name="Petrosino J.F."/>
        </authorList>
    </citation>
    <scope>NUCLEOTIDE SEQUENCE [LARGE SCALE GENOMIC DNA]</scope>
    <source>
        <strain evidence="3">F0113</strain>
    </source>
</reference>
<sequence length="517" mass="56422">MKTNILSLLAIAGLLTFAGCASDDTANKDNNEQEPGTEGLTSFVEEDNSTRTTAEYDGSGLNFYWTEGDHLWVNTGTALAPALTQDSKNNISNLLVPNPAIPTGVKRAAKASFAFAGTYTASSYPVRYTGKGNADGNKVKIKAAQSQTIPNDASHIGEDGDFGVALAQKQSDNKYHFTLDHKAAYVTFMPYTTQSWGPNAVIQKIRVYTGNTADALAGTFDLADDGTLSNAAGTSNSIELTLPDFSIPGAFSHTANGATMVVNPGTYNNVSIEFTLHDQVSNVTSTITKTYPSAAFAAGKNKKVKINLQIKEPFQGLYYMWDAAIGQHYWAGHLDAEGKPDNKDNYPQTSTDPRWCRVDTSTPCPPASRSAKDCPNVNECVWYCKQGDPHWDDQTLWTLYGHLYKGGIWLKKKANIPGFTASNYNGTDYRIGNISNMNYSVTQGKPSNPNDYFYLPALGRYYGAGVLPFEIGVRGYYWTSTPILTGKYTAFDLNFNPHYVNVYSYPRAAGFPLLKAQ</sequence>
<keyword evidence="3" id="KW-1185">Reference proteome</keyword>
<name>A0A0S2KMC2_9BACT</name>
<dbReference type="AlphaFoldDB" id="A0A0S2KMC2"/>
<dbReference type="PROSITE" id="PS51257">
    <property type="entry name" value="PROKAR_LIPOPROTEIN"/>
    <property type="match status" value="1"/>
</dbReference>